<accession>A0A402CP19</accession>
<keyword evidence="2" id="KW-1185">Reference proteome</keyword>
<dbReference type="AlphaFoldDB" id="A0A402CP19"/>
<protein>
    <submittedName>
        <fullName evidence="1">Uncharacterized protein</fullName>
    </submittedName>
</protein>
<name>A0A402CP19_9BACT</name>
<evidence type="ECO:0000313" key="1">
    <source>
        <dbReference type="EMBL" id="BDI33222.1"/>
    </source>
</evidence>
<reference evidence="1 2" key="1">
    <citation type="journal article" date="2019" name="Int. J. Syst. Evol. Microbiol.">
        <title>Capsulimonas corticalis gen. nov., sp. nov., an aerobic capsulated bacterium, of a novel bacterial order, Capsulimonadales ord. nov., of the class Armatimonadia of the phylum Armatimonadetes.</title>
        <authorList>
            <person name="Li J."/>
            <person name="Kudo C."/>
            <person name="Tonouchi A."/>
        </authorList>
    </citation>
    <scope>NUCLEOTIDE SEQUENCE [LARGE SCALE GENOMIC DNA]</scope>
    <source>
        <strain evidence="1 2">AX-7</strain>
    </source>
</reference>
<proteinExistence type="predicted"/>
<gene>
    <name evidence="1" type="ORF">CCAX7_52730</name>
</gene>
<organism evidence="1 2">
    <name type="scientific">Capsulimonas corticalis</name>
    <dbReference type="NCBI Taxonomy" id="2219043"/>
    <lineage>
        <taxon>Bacteria</taxon>
        <taxon>Bacillati</taxon>
        <taxon>Armatimonadota</taxon>
        <taxon>Armatimonadia</taxon>
        <taxon>Capsulimonadales</taxon>
        <taxon>Capsulimonadaceae</taxon>
        <taxon>Capsulimonas</taxon>
    </lineage>
</organism>
<sequence>MDFDVHNDAANLASASKILNVICFVFVLIGVPATFCWLGVIAPFVAFPVLIVSKSRVAKELAISALLAIIGDFIIFSAFGGK</sequence>
<dbReference type="KEGG" id="ccot:CCAX7_52730"/>
<dbReference type="EMBL" id="AP025739">
    <property type="protein sequence ID" value="BDI33222.1"/>
    <property type="molecule type" value="Genomic_DNA"/>
</dbReference>
<dbReference type="Proteomes" id="UP000287394">
    <property type="component" value="Chromosome"/>
</dbReference>
<evidence type="ECO:0000313" key="2">
    <source>
        <dbReference type="Proteomes" id="UP000287394"/>
    </source>
</evidence>